<dbReference type="GO" id="GO:0008252">
    <property type="term" value="F:nucleotidase activity"/>
    <property type="evidence" value="ECO:0007669"/>
    <property type="project" value="InterPro"/>
</dbReference>
<keyword evidence="7" id="KW-1185">Reference proteome</keyword>
<evidence type="ECO:0000313" key="7">
    <source>
        <dbReference type="Proteomes" id="UP000518752"/>
    </source>
</evidence>
<dbReference type="GO" id="GO:0046872">
    <property type="term" value="F:metal ion binding"/>
    <property type="evidence" value="ECO:0007669"/>
    <property type="project" value="UniProtKB-KW"/>
</dbReference>
<comment type="similarity">
    <text evidence="1">Belongs to the SurE nucleotidase family.</text>
</comment>
<accession>A0A8H5HYN4</accession>
<evidence type="ECO:0000256" key="4">
    <source>
        <dbReference type="SAM" id="SignalP"/>
    </source>
</evidence>
<evidence type="ECO:0000259" key="5">
    <source>
        <dbReference type="Pfam" id="PF01975"/>
    </source>
</evidence>
<feature type="domain" description="Survival protein SurE-like phosphatase/nucleotidase" evidence="5">
    <location>
        <begin position="27"/>
        <end position="239"/>
    </location>
</feature>
<dbReference type="SUPFAM" id="SSF64167">
    <property type="entry name" value="SurE-like"/>
    <property type="match status" value="2"/>
</dbReference>
<feature type="signal peptide" evidence="4">
    <location>
        <begin position="1"/>
        <end position="23"/>
    </location>
</feature>
<evidence type="ECO:0000256" key="2">
    <source>
        <dbReference type="ARBA" id="ARBA00022723"/>
    </source>
</evidence>
<keyword evidence="2" id="KW-0479">Metal-binding</keyword>
<reference evidence="6 7" key="1">
    <citation type="journal article" date="2020" name="ISME J.">
        <title>Uncovering the hidden diversity of litter-decomposition mechanisms in mushroom-forming fungi.</title>
        <authorList>
            <person name="Floudas D."/>
            <person name="Bentzer J."/>
            <person name="Ahren D."/>
            <person name="Johansson T."/>
            <person name="Persson P."/>
            <person name="Tunlid A."/>
        </authorList>
    </citation>
    <scope>NUCLEOTIDE SEQUENCE [LARGE SCALE GENOMIC DNA]</scope>
    <source>
        <strain evidence="6 7">CBS 406.79</strain>
    </source>
</reference>
<sequence length="646" mass="67971">MCSTMNLLAFGAVLLCYVHLVHSFTNILVTNDDGWATAMVRQQYSDLLDAGYSGVLSAPAQDKSGTGSSTAAASALTIPCEFNTCPVGSPPEGNNLTDPRLNYVNSFPVDSVRYGIQTVSPLFFDGPPILWWLVLMLEVSSKPKIIQSHNLGTSTVGISGTVGAACEAAKEGVPSTAFSAPGLSHISYTDLSVDSADTFAARVFANLTVQFVNALLAQGKPYLPPGVSINVNYPTSTTSSCPTPSDFSFVLTRIAPSTSVADVETCGTDHLPGESAVVAMSGCFTSVSVMNATTKADVDASFRTLLLLGTKWFSSCVPFDMPAARTMPKKENAVCQRVLYKTQRTTLSSVLLLLCFAHLVYSIDILQTNDDGWATAMIRQQFSDLLHAGYRGVLSAPAQDKSGTGSSTAPATVLTIPCEFNSCPVGSPPEGNNITDRMCPRLNYVNSFPVDSVRYGIQTLSPVFFRGRPDFVVAGPNVGNNLGTSTVDGSGTVGAACEAAKEGVPSTAFSAAGLSHVSYTDLSISDADTLSARVFAKLTVHFVDALLAKGKPYLPPGVTINVNYPASTTTNCSSPSDFSFILTRIAPNASVVDVKTCGTDHLPGELAVVAMPGCFASVSVMNATTKTDVDARTQKETFVHLFLVGS</sequence>
<evidence type="ECO:0000256" key="3">
    <source>
        <dbReference type="ARBA" id="ARBA00022801"/>
    </source>
</evidence>
<dbReference type="AlphaFoldDB" id="A0A8H5HYN4"/>
<dbReference type="PANTHER" id="PTHR30457">
    <property type="entry name" value="5'-NUCLEOTIDASE SURE"/>
    <property type="match status" value="1"/>
</dbReference>
<dbReference type="InterPro" id="IPR036523">
    <property type="entry name" value="SurE-like_sf"/>
</dbReference>
<feature type="domain" description="Survival protein SurE-like phosphatase/nucleotidase" evidence="5">
    <location>
        <begin position="365"/>
        <end position="573"/>
    </location>
</feature>
<evidence type="ECO:0000313" key="6">
    <source>
        <dbReference type="EMBL" id="KAF5392024.1"/>
    </source>
</evidence>
<dbReference type="InterPro" id="IPR030048">
    <property type="entry name" value="SurE"/>
</dbReference>
<organism evidence="6 7">
    <name type="scientific">Collybiopsis confluens</name>
    <dbReference type="NCBI Taxonomy" id="2823264"/>
    <lineage>
        <taxon>Eukaryota</taxon>
        <taxon>Fungi</taxon>
        <taxon>Dikarya</taxon>
        <taxon>Basidiomycota</taxon>
        <taxon>Agaricomycotina</taxon>
        <taxon>Agaricomycetes</taxon>
        <taxon>Agaricomycetidae</taxon>
        <taxon>Agaricales</taxon>
        <taxon>Marasmiineae</taxon>
        <taxon>Omphalotaceae</taxon>
        <taxon>Collybiopsis</taxon>
    </lineage>
</organism>
<dbReference type="Proteomes" id="UP000518752">
    <property type="component" value="Unassembled WGS sequence"/>
</dbReference>
<gene>
    <name evidence="6" type="ORF">D9757_003263</name>
</gene>
<keyword evidence="3" id="KW-0378">Hydrolase</keyword>
<dbReference type="Pfam" id="PF01975">
    <property type="entry name" value="SurE"/>
    <property type="match status" value="2"/>
</dbReference>
<dbReference type="EMBL" id="JAACJN010000007">
    <property type="protein sequence ID" value="KAF5392024.1"/>
    <property type="molecule type" value="Genomic_DNA"/>
</dbReference>
<feature type="chain" id="PRO_5034662147" description="Survival protein SurE-like phosphatase/nucleotidase domain-containing protein" evidence="4">
    <location>
        <begin position="24"/>
        <end position="646"/>
    </location>
</feature>
<comment type="caution">
    <text evidence="6">The sequence shown here is derived from an EMBL/GenBank/DDBJ whole genome shotgun (WGS) entry which is preliminary data.</text>
</comment>
<dbReference type="OrthoDB" id="4018688at2759"/>
<proteinExistence type="inferred from homology"/>
<dbReference type="PANTHER" id="PTHR30457:SF0">
    <property type="entry name" value="PHOSPHATASE, PUTATIVE (AFU_ORTHOLOGUE AFUA_4G01070)-RELATED"/>
    <property type="match status" value="1"/>
</dbReference>
<name>A0A8H5HYN4_9AGAR</name>
<keyword evidence="4" id="KW-0732">Signal</keyword>
<dbReference type="InterPro" id="IPR002828">
    <property type="entry name" value="SurE-like_Pase/nucleotidase"/>
</dbReference>
<evidence type="ECO:0000256" key="1">
    <source>
        <dbReference type="ARBA" id="ARBA00011062"/>
    </source>
</evidence>
<dbReference type="Gene3D" id="3.40.1210.10">
    <property type="entry name" value="Survival protein SurE-like phosphatase/nucleotidase"/>
    <property type="match status" value="2"/>
</dbReference>
<protein>
    <recommendedName>
        <fullName evidence="5">Survival protein SurE-like phosphatase/nucleotidase domain-containing protein</fullName>
    </recommendedName>
</protein>